<feature type="compositionally biased region" description="Low complexity" evidence="6">
    <location>
        <begin position="182"/>
        <end position="199"/>
    </location>
</feature>
<evidence type="ECO:0000256" key="6">
    <source>
        <dbReference type="SAM" id="MobiDB-lite"/>
    </source>
</evidence>
<dbReference type="InterPro" id="IPR012340">
    <property type="entry name" value="NA-bd_OB-fold"/>
</dbReference>
<dbReference type="InterPro" id="IPR003029">
    <property type="entry name" value="S1_domain"/>
</dbReference>
<feature type="compositionally biased region" description="Low complexity" evidence="6">
    <location>
        <begin position="70"/>
        <end position="100"/>
    </location>
</feature>
<feature type="compositionally biased region" description="Basic residues" evidence="6">
    <location>
        <begin position="283"/>
        <end position="295"/>
    </location>
</feature>
<keyword evidence="5" id="KW-0694">RNA-binding</keyword>
<keyword evidence="9" id="KW-1185">Reference proteome</keyword>
<feature type="compositionally biased region" description="Polar residues" evidence="6">
    <location>
        <begin position="365"/>
        <end position="377"/>
    </location>
</feature>
<proteinExistence type="predicted"/>
<dbReference type="CDD" id="cd04453">
    <property type="entry name" value="S1_RNase_E"/>
    <property type="match status" value="1"/>
</dbReference>
<organism evidence="8 9">
    <name type="scientific">Sinomonas halotolerans</name>
    <dbReference type="NCBI Taxonomy" id="1644133"/>
    <lineage>
        <taxon>Bacteria</taxon>
        <taxon>Bacillati</taxon>
        <taxon>Actinomycetota</taxon>
        <taxon>Actinomycetes</taxon>
        <taxon>Micrococcales</taxon>
        <taxon>Micrococcaceae</taxon>
        <taxon>Sinomonas</taxon>
    </lineage>
</organism>
<evidence type="ECO:0000256" key="2">
    <source>
        <dbReference type="ARBA" id="ARBA00022723"/>
    </source>
</evidence>
<evidence type="ECO:0000256" key="4">
    <source>
        <dbReference type="ARBA" id="ARBA00022842"/>
    </source>
</evidence>
<feature type="region of interest" description="Disordered" evidence="6">
    <location>
        <begin position="1038"/>
        <end position="1120"/>
    </location>
</feature>
<feature type="compositionally biased region" description="Low complexity" evidence="6">
    <location>
        <begin position="320"/>
        <end position="329"/>
    </location>
</feature>
<feature type="compositionally biased region" description="Low complexity" evidence="6">
    <location>
        <begin position="9"/>
        <end position="62"/>
    </location>
</feature>
<feature type="compositionally biased region" description="Acidic residues" evidence="6">
    <location>
        <begin position="306"/>
        <end position="319"/>
    </location>
</feature>
<dbReference type="InterPro" id="IPR004659">
    <property type="entry name" value="RNase_E/G"/>
</dbReference>
<feature type="compositionally biased region" description="Low complexity" evidence="6">
    <location>
        <begin position="1085"/>
        <end position="1097"/>
    </location>
</feature>
<reference evidence="8 9" key="1">
    <citation type="submission" date="2024-05" db="EMBL/GenBank/DDBJ databases">
        <title>Sinomonas sp. nov., isolated from a waste landfill.</title>
        <authorList>
            <person name="Zhao Y."/>
        </authorList>
    </citation>
    <scope>NUCLEOTIDE SEQUENCE [LARGE SCALE GENOMIC DNA]</scope>
    <source>
        <strain evidence="8 9">CCTCC AB2014300</strain>
    </source>
</reference>
<dbReference type="EMBL" id="JBDFRB010000006">
    <property type="protein sequence ID" value="MEN2744685.1"/>
    <property type="molecule type" value="Genomic_DNA"/>
</dbReference>
<comment type="caution">
    <text evidence="8">The sequence shown here is derived from an EMBL/GenBank/DDBJ whole genome shotgun (WGS) entry which is preliminary data.</text>
</comment>
<dbReference type="SUPFAM" id="SSF50249">
    <property type="entry name" value="Nucleic acid-binding proteins"/>
    <property type="match status" value="1"/>
</dbReference>
<dbReference type="PROSITE" id="PS50126">
    <property type="entry name" value="S1"/>
    <property type="match status" value="1"/>
</dbReference>
<accession>A0ABU9WZR3</accession>
<keyword evidence="4" id="KW-0460">Magnesium</keyword>
<comment type="cofactor">
    <cofactor evidence="1">
        <name>Mg(2+)</name>
        <dbReference type="ChEBI" id="CHEBI:18420"/>
    </cofactor>
</comment>
<dbReference type="InterPro" id="IPR019307">
    <property type="entry name" value="RNA-bd_AU-1/RNase_E/G"/>
</dbReference>
<feature type="compositionally biased region" description="Low complexity" evidence="6">
    <location>
        <begin position="159"/>
        <end position="172"/>
    </location>
</feature>
<gene>
    <name evidence="8" type="ORF">ABCQ75_09035</name>
</gene>
<name>A0ABU9WZR3_9MICC</name>
<dbReference type="NCBIfam" id="TIGR00757">
    <property type="entry name" value="RNaseEG"/>
    <property type="match status" value="1"/>
</dbReference>
<keyword evidence="2" id="KW-0479">Metal-binding</keyword>
<feature type="compositionally biased region" description="Low complexity" evidence="6">
    <location>
        <begin position="127"/>
        <end position="150"/>
    </location>
</feature>
<dbReference type="SMART" id="SM00316">
    <property type="entry name" value="S1"/>
    <property type="match status" value="1"/>
</dbReference>
<evidence type="ECO:0000313" key="9">
    <source>
        <dbReference type="Proteomes" id="UP001422074"/>
    </source>
</evidence>
<feature type="domain" description="S1 motif" evidence="7">
    <location>
        <begin position="451"/>
        <end position="534"/>
    </location>
</feature>
<evidence type="ECO:0000259" key="7">
    <source>
        <dbReference type="PROSITE" id="PS50126"/>
    </source>
</evidence>
<dbReference type="PANTHER" id="PTHR30001:SF0">
    <property type="entry name" value="RIBONUCLEASE G"/>
    <property type="match status" value="1"/>
</dbReference>
<feature type="compositionally biased region" description="Low complexity" evidence="6">
    <location>
        <begin position="936"/>
        <end position="953"/>
    </location>
</feature>
<feature type="compositionally biased region" description="Acidic residues" evidence="6">
    <location>
        <begin position="267"/>
        <end position="279"/>
    </location>
</feature>
<evidence type="ECO:0000256" key="3">
    <source>
        <dbReference type="ARBA" id="ARBA00022801"/>
    </source>
</evidence>
<feature type="region of interest" description="Disordered" evidence="6">
    <location>
        <begin position="1"/>
        <end position="235"/>
    </location>
</feature>
<feature type="region of interest" description="Disordered" evidence="6">
    <location>
        <begin position="254"/>
        <end position="397"/>
    </location>
</feature>
<feature type="compositionally biased region" description="Acidic residues" evidence="6">
    <location>
        <begin position="344"/>
        <end position="353"/>
    </location>
</feature>
<evidence type="ECO:0000313" key="8">
    <source>
        <dbReference type="EMBL" id="MEN2744685.1"/>
    </source>
</evidence>
<evidence type="ECO:0000256" key="1">
    <source>
        <dbReference type="ARBA" id="ARBA00001946"/>
    </source>
</evidence>
<sequence length="1120" mass="117374">MEEDREEPAASAGAPEAAAGDAAEAAPAAEAPAGAALADAGQADAGQADAGQAAPAEATAPARSRRRANRAAAAKADSKSASGSAAEPVASAQQPAAVEAPPTPESAEEAAPVTRAKSTVRARRRASAAAAPARAAAPGASAAAEEAAAPAPEPRRGAAAEVPAAAEVQAAPARRRRGSKPASASAEAATAESAQAGSTPAEVARGAEPTGRTAPAEEAQQAEDAEQAQARQAERSGFAALFSDAVSPTSVIFQAPDLSAIARPEPEGADEDEDEDEEETPSRRRRRSRGRRGRARAGEDAGQGEGPDDGDEDEDEGGAEAESGASADGIVSRRRRRRRRGDADLELSEDDDPNTVTKVRAPRSSEPTSHRVQSVKGSTRLEAKKQRRRESRESGRRRQVITEAEFLARRESVERQMVVRQKEDRIQIAVLEDGILAEHFVSKTQQDSLIGNVYLGKVQNVLPSMEAAFIDIGRGRNAVLYAGEVNWDAAGLDGAPRRIENALKSGDAVLVQVTKDPVGHKGARLTSQISLPGRYLVYVPGGSMTGISRKLPDVERNRLKRILKDRLPEDAGVIVRTAAEGASEEELTHDINRLRAQWESIQSQATSTKTLAPELLYGEPDLTIKVVRDVFNEDFSKLIVSGEEAWDTIEAYVTYVAPDLLGRLEKYQGEDDVFTSWRIDEQIHKALDRKVFLPSGGSLVIDRTEAMTVVDVNTGKFTGSGGNLEETVTKNNLEAAEEIVRQLRLRDIGGIIVIDFIDMVLESNRDLVLRRLVECLGRDRTKHQVAEVTSLGLVQMTRKRMGTGLLEVFSENCEVCGGRGVITHDEPVERGVRAAPPSPEAQQPRGEGSGGASGRKRRRRGGAQNGEAPAAPAPAPQQDDADRQARAQATRAALAAVAAAAHAAHAHDDEVAALAAHSAADGQPGPESAPVAPSMRPVRGPEAAAAATGAPRTGARRPEDRRTDATGQKEVPAAFAAPAPAEQPVLGLPVPHVDAGGRAVLTIGGEKIELPHGEAVPAPEPAPQPALSLDVLAQAFDALTGEQRSAAEDERPTRRRRSRGARSGQGSAEVTRVDASAGAVGGQTRTASAPAAAGDARPATDEGPDDGPLILGVGVPASEL</sequence>
<protein>
    <submittedName>
        <fullName evidence="8">Rne/Rng family ribonuclease</fullName>
    </submittedName>
</protein>
<feature type="region of interest" description="Disordered" evidence="6">
    <location>
        <begin position="826"/>
        <end position="888"/>
    </location>
</feature>
<dbReference type="PANTHER" id="PTHR30001">
    <property type="entry name" value="RIBONUCLEASE"/>
    <property type="match status" value="1"/>
</dbReference>
<dbReference type="Gene3D" id="2.40.50.140">
    <property type="entry name" value="Nucleic acid-binding proteins"/>
    <property type="match status" value="1"/>
</dbReference>
<feature type="compositionally biased region" description="Basic and acidic residues" evidence="6">
    <location>
        <begin position="379"/>
        <end position="396"/>
    </location>
</feature>
<feature type="region of interest" description="Disordered" evidence="6">
    <location>
        <begin position="913"/>
        <end position="990"/>
    </location>
</feature>
<dbReference type="Pfam" id="PF10150">
    <property type="entry name" value="RNase_E_G"/>
    <property type="match status" value="1"/>
</dbReference>
<dbReference type="Proteomes" id="UP001422074">
    <property type="component" value="Unassembled WGS sequence"/>
</dbReference>
<evidence type="ECO:0000256" key="5">
    <source>
        <dbReference type="ARBA" id="ARBA00022884"/>
    </source>
</evidence>
<keyword evidence="3" id="KW-0378">Hydrolase</keyword>